<sequence>MSYLFPTCFFYCLSSGFNLKYLLKRLYSVKRCALIKLEQ</sequence>
<dbReference type="Gramene" id="ONH95213">
    <property type="protein sequence ID" value="ONH95213"/>
    <property type="gene ID" value="PRUPE_7G057600"/>
</dbReference>
<evidence type="ECO:0000313" key="1">
    <source>
        <dbReference type="EMBL" id="ONH95213.1"/>
    </source>
</evidence>
<keyword evidence="2" id="KW-1185">Reference proteome</keyword>
<protein>
    <submittedName>
        <fullName evidence="1">Uncharacterized protein</fullName>
    </submittedName>
</protein>
<dbReference type="Proteomes" id="UP000006882">
    <property type="component" value="Chromosome G7"/>
</dbReference>
<gene>
    <name evidence="1" type="ORF">PRUPE_7G057600</name>
</gene>
<dbReference type="AlphaFoldDB" id="A0A251N7C4"/>
<name>A0A251N7C4_PRUPE</name>
<proteinExistence type="predicted"/>
<evidence type="ECO:0000313" key="2">
    <source>
        <dbReference type="Proteomes" id="UP000006882"/>
    </source>
</evidence>
<dbReference type="EMBL" id="CM007657">
    <property type="protein sequence ID" value="ONH95213.1"/>
    <property type="molecule type" value="Genomic_DNA"/>
</dbReference>
<accession>A0A251N7C4</accession>
<reference evidence="1 2" key="1">
    <citation type="journal article" date="2013" name="Nat. Genet.">
        <title>The high-quality draft genome of peach (Prunus persica) identifies unique patterns of genetic diversity, domestication and genome evolution.</title>
        <authorList>
            <consortium name="International Peach Genome Initiative"/>
            <person name="Verde I."/>
            <person name="Abbott A.G."/>
            <person name="Scalabrin S."/>
            <person name="Jung S."/>
            <person name="Shu S."/>
            <person name="Marroni F."/>
            <person name="Zhebentyayeva T."/>
            <person name="Dettori M.T."/>
            <person name="Grimwood J."/>
            <person name="Cattonaro F."/>
            <person name="Zuccolo A."/>
            <person name="Rossini L."/>
            <person name="Jenkins J."/>
            <person name="Vendramin E."/>
            <person name="Meisel L.A."/>
            <person name="Decroocq V."/>
            <person name="Sosinski B."/>
            <person name="Prochnik S."/>
            <person name="Mitros T."/>
            <person name="Policriti A."/>
            <person name="Cipriani G."/>
            <person name="Dondini L."/>
            <person name="Ficklin S."/>
            <person name="Goodstein D.M."/>
            <person name="Xuan P."/>
            <person name="Del Fabbro C."/>
            <person name="Aramini V."/>
            <person name="Copetti D."/>
            <person name="Gonzalez S."/>
            <person name="Horner D.S."/>
            <person name="Falchi R."/>
            <person name="Lucas S."/>
            <person name="Mica E."/>
            <person name="Maldonado J."/>
            <person name="Lazzari B."/>
            <person name="Bielenberg D."/>
            <person name="Pirona R."/>
            <person name="Miculan M."/>
            <person name="Barakat A."/>
            <person name="Testolin R."/>
            <person name="Stella A."/>
            <person name="Tartarini S."/>
            <person name="Tonutti P."/>
            <person name="Arus P."/>
            <person name="Orellana A."/>
            <person name="Wells C."/>
            <person name="Main D."/>
            <person name="Vizzotto G."/>
            <person name="Silva H."/>
            <person name="Salamini F."/>
            <person name="Schmutz J."/>
            <person name="Morgante M."/>
            <person name="Rokhsar D.S."/>
        </authorList>
    </citation>
    <scope>NUCLEOTIDE SEQUENCE [LARGE SCALE GENOMIC DNA]</scope>
    <source>
        <strain evidence="2">cv. Nemared</strain>
    </source>
</reference>
<organism evidence="1 2">
    <name type="scientific">Prunus persica</name>
    <name type="common">Peach</name>
    <name type="synonym">Amygdalus persica</name>
    <dbReference type="NCBI Taxonomy" id="3760"/>
    <lineage>
        <taxon>Eukaryota</taxon>
        <taxon>Viridiplantae</taxon>
        <taxon>Streptophyta</taxon>
        <taxon>Embryophyta</taxon>
        <taxon>Tracheophyta</taxon>
        <taxon>Spermatophyta</taxon>
        <taxon>Magnoliopsida</taxon>
        <taxon>eudicotyledons</taxon>
        <taxon>Gunneridae</taxon>
        <taxon>Pentapetalae</taxon>
        <taxon>rosids</taxon>
        <taxon>fabids</taxon>
        <taxon>Rosales</taxon>
        <taxon>Rosaceae</taxon>
        <taxon>Amygdaloideae</taxon>
        <taxon>Amygdaleae</taxon>
        <taxon>Prunus</taxon>
    </lineage>
</organism>